<evidence type="ECO:0000256" key="8">
    <source>
        <dbReference type="ARBA" id="ARBA00023027"/>
    </source>
</evidence>
<dbReference type="Proteomes" id="UP001482186">
    <property type="component" value="Unassembled WGS sequence"/>
</dbReference>
<dbReference type="SUPFAM" id="SSF55811">
    <property type="entry name" value="Nudix"/>
    <property type="match status" value="1"/>
</dbReference>
<dbReference type="PROSITE" id="PS00893">
    <property type="entry name" value="NUDIX_BOX"/>
    <property type="match status" value="1"/>
</dbReference>
<dbReference type="Pfam" id="PF09297">
    <property type="entry name" value="Zn_ribbon_NUD"/>
    <property type="match status" value="1"/>
</dbReference>
<dbReference type="GO" id="GO:0016787">
    <property type="term" value="F:hydrolase activity"/>
    <property type="evidence" value="ECO:0007669"/>
    <property type="project" value="UniProtKB-KW"/>
</dbReference>
<sequence>MIQDIEPKRFHNEYAYRKPPKNDDVILAFSEKMILAKKVEDEHELVWLTISEYKSYIGINDTVTQNASWQDNLTYLFVIDDRQYFLYRPQDLVRTTEPYYVERSANGATDVNWGERLEIPGYEYRSMYKTRSCKPKEEVLAAATGWHLHLWYSMNRYCGACGTPVLPDEKERMLRCPSCGHLIFPTIAPAVIVGVTDGNRIILTTYAAREYKRYALIAGFTEIGETVEETVRREVMEEVGIPVKNIRYYKSQPWGFDSNLLMGFFCQADRKKSDEHEPELTIDHEELASGEWVEREQIPDYGEHLSLTHEMMMQFKRYGQDVFDLKTDRSL</sequence>
<keyword evidence="6 11" id="KW-0378">Hydrolase</keyword>
<reference evidence="11 12" key="1">
    <citation type="submission" date="2024-04" db="EMBL/GenBank/DDBJ databases">
        <title>Human intestinal bacterial collection.</title>
        <authorList>
            <person name="Pauvert C."/>
            <person name="Hitch T.C.A."/>
            <person name="Clavel T."/>
        </authorList>
    </citation>
    <scope>NUCLEOTIDE SEQUENCE [LARGE SCALE GENOMIC DNA]</scope>
    <source>
        <strain evidence="11 12">CLA-AA-H141</strain>
    </source>
</reference>
<dbReference type="Gene3D" id="3.90.79.20">
    <property type="match status" value="1"/>
</dbReference>
<evidence type="ECO:0000259" key="10">
    <source>
        <dbReference type="PROSITE" id="PS51462"/>
    </source>
</evidence>
<comment type="cofactor">
    <cofactor evidence="2">
        <name>Zn(2+)</name>
        <dbReference type="ChEBI" id="CHEBI:29105"/>
    </cofactor>
</comment>
<protein>
    <recommendedName>
        <fullName evidence="4">NAD(+) diphosphatase</fullName>
        <ecNumber evidence="4">3.6.1.22</ecNumber>
    </recommendedName>
</protein>
<dbReference type="CDD" id="cd03429">
    <property type="entry name" value="NUDIX_NADH_pyrophosphatase_Nudt13"/>
    <property type="match status" value="1"/>
</dbReference>
<evidence type="ECO:0000313" key="11">
    <source>
        <dbReference type="EMBL" id="MEQ2452561.1"/>
    </source>
</evidence>
<comment type="caution">
    <text evidence="11">The sequence shown here is derived from an EMBL/GenBank/DDBJ whole genome shotgun (WGS) entry which is preliminary data.</text>
</comment>
<accession>A0ABV1EDA6</accession>
<keyword evidence="8" id="KW-0520">NAD</keyword>
<evidence type="ECO:0000256" key="7">
    <source>
        <dbReference type="ARBA" id="ARBA00022842"/>
    </source>
</evidence>
<dbReference type="EC" id="3.6.1.22" evidence="4"/>
<evidence type="ECO:0000313" key="12">
    <source>
        <dbReference type="Proteomes" id="UP001482186"/>
    </source>
</evidence>
<keyword evidence="12" id="KW-1185">Reference proteome</keyword>
<keyword evidence="7" id="KW-0460">Magnesium</keyword>
<evidence type="ECO:0000256" key="4">
    <source>
        <dbReference type="ARBA" id="ARBA00012381"/>
    </source>
</evidence>
<comment type="catalytic activity">
    <reaction evidence="9">
        <text>a 5'-end NAD(+)-phospho-ribonucleoside in mRNA + H2O = a 5'-end phospho-adenosine-phospho-ribonucleoside in mRNA + beta-nicotinamide D-ribonucleotide + 2 H(+)</text>
        <dbReference type="Rhea" id="RHEA:60876"/>
        <dbReference type="Rhea" id="RHEA-COMP:15698"/>
        <dbReference type="Rhea" id="RHEA-COMP:15719"/>
        <dbReference type="ChEBI" id="CHEBI:14649"/>
        <dbReference type="ChEBI" id="CHEBI:15377"/>
        <dbReference type="ChEBI" id="CHEBI:15378"/>
        <dbReference type="ChEBI" id="CHEBI:144029"/>
        <dbReference type="ChEBI" id="CHEBI:144051"/>
    </reaction>
    <physiologicalReaction direction="left-to-right" evidence="9">
        <dbReference type="Rhea" id="RHEA:60877"/>
    </physiologicalReaction>
</comment>
<dbReference type="InterPro" id="IPR049734">
    <property type="entry name" value="NudC-like_C"/>
</dbReference>
<dbReference type="InterPro" id="IPR000086">
    <property type="entry name" value="NUDIX_hydrolase_dom"/>
</dbReference>
<keyword evidence="5" id="KW-0479">Metal-binding</keyword>
<dbReference type="InterPro" id="IPR015797">
    <property type="entry name" value="NUDIX_hydrolase-like_dom_sf"/>
</dbReference>
<evidence type="ECO:0000256" key="1">
    <source>
        <dbReference type="ARBA" id="ARBA00001946"/>
    </source>
</evidence>
<evidence type="ECO:0000256" key="6">
    <source>
        <dbReference type="ARBA" id="ARBA00022801"/>
    </source>
</evidence>
<dbReference type="RefSeq" id="WP_349115521.1">
    <property type="nucleotide sequence ID" value="NZ_JBBNFM010000001.1"/>
</dbReference>
<dbReference type="InterPro" id="IPR050241">
    <property type="entry name" value="NAD-cap_RNA_hydrolase_NudC"/>
</dbReference>
<evidence type="ECO:0000256" key="3">
    <source>
        <dbReference type="ARBA" id="ARBA00009595"/>
    </source>
</evidence>
<evidence type="ECO:0000256" key="9">
    <source>
        <dbReference type="ARBA" id="ARBA00023679"/>
    </source>
</evidence>
<name>A0ABV1EDA6_9FIRM</name>
<dbReference type="PROSITE" id="PS51462">
    <property type="entry name" value="NUDIX"/>
    <property type="match status" value="1"/>
</dbReference>
<dbReference type="EMBL" id="JBBNFM010000001">
    <property type="protein sequence ID" value="MEQ2452561.1"/>
    <property type="molecule type" value="Genomic_DNA"/>
</dbReference>
<comment type="similarity">
    <text evidence="3">Belongs to the Nudix hydrolase family. NudC subfamily.</text>
</comment>
<comment type="cofactor">
    <cofactor evidence="1">
        <name>Mg(2+)</name>
        <dbReference type="ChEBI" id="CHEBI:18420"/>
    </cofactor>
</comment>
<dbReference type="NCBIfam" id="NF001299">
    <property type="entry name" value="PRK00241.1"/>
    <property type="match status" value="1"/>
</dbReference>
<gene>
    <name evidence="11" type="primary">nudC</name>
    <name evidence="11" type="ORF">AAAT04_00675</name>
</gene>
<evidence type="ECO:0000256" key="2">
    <source>
        <dbReference type="ARBA" id="ARBA00001947"/>
    </source>
</evidence>
<dbReference type="InterPro" id="IPR020084">
    <property type="entry name" value="NUDIX_hydrolase_CS"/>
</dbReference>
<dbReference type="Pfam" id="PF00293">
    <property type="entry name" value="NUDIX"/>
    <property type="match status" value="1"/>
</dbReference>
<organism evidence="11 12">
    <name type="scientific">Coprococcus ammoniilyticus</name>
    <dbReference type="NCBI Taxonomy" id="2981785"/>
    <lineage>
        <taxon>Bacteria</taxon>
        <taxon>Bacillati</taxon>
        <taxon>Bacillota</taxon>
        <taxon>Clostridia</taxon>
        <taxon>Lachnospirales</taxon>
        <taxon>Lachnospiraceae</taxon>
        <taxon>Coprococcus</taxon>
    </lineage>
</organism>
<dbReference type="Gene3D" id="3.90.79.10">
    <property type="entry name" value="Nucleoside Triphosphate Pyrophosphohydrolase"/>
    <property type="match status" value="1"/>
</dbReference>
<feature type="domain" description="Nudix hydrolase" evidence="10">
    <location>
        <begin position="185"/>
        <end position="317"/>
    </location>
</feature>
<dbReference type="InterPro" id="IPR015376">
    <property type="entry name" value="Znr_NADH_PPase"/>
</dbReference>
<proteinExistence type="inferred from homology"/>
<dbReference type="PANTHER" id="PTHR42904:SF6">
    <property type="entry name" value="NAD-CAPPED RNA HYDROLASE NUDT12"/>
    <property type="match status" value="1"/>
</dbReference>
<evidence type="ECO:0000256" key="5">
    <source>
        <dbReference type="ARBA" id="ARBA00022723"/>
    </source>
</evidence>
<dbReference type="PANTHER" id="PTHR42904">
    <property type="entry name" value="NUDIX HYDROLASE, NUDC SUBFAMILY"/>
    <property type="match status" value="1"/>
</dbReference>